<organism evidence="2 3">
    <name type="scientific">Adineta steineri</name>
    <dbReference type="NCBI Taxonomy" id="433720"/>
    <lineage>
        <taxon>Eukaryota</taxon>
        <taxon>Metazoa</taxon>
        <taxon>Spiralia</taxon>
        <taxon>Gnathifera</taxon>
        <taxon>Rotifera</taxon>
        <taxon>Eurotatoria</taxon>
        <taxon>Bdelloidea</taxon>
        <taxon>Adinetida</taxon>
        <taxon>Adinetidae</taxon>
        <taxon>Adineta</taxon>
    </lineage>
</organism>
<name>A0A819VTU7_9BILA</name>
<feature type="compositionally biased region" description="Polar residues" evidence="1">
    <location>
        <begin position="421"/>
        <end position="430"/>
    </location>
</feature>
<dbReference type="AlphaFoldDB" id="A0A819VTU7"/>
<reference evidence="2" key="1">
    <citation type="submission" date="2021-02" db="EMBL/GenBank/DDBJ databases">
        <authorList>
            <person name="Nowell W R."/>
        </authorList>
    </citation>
    <scope>NUCLEOTIDE SEQUENCE</scope>
</reference>
<evidence type="ECO:0000313" key="2">
    <source>
        <dbReference type="EMBL" id="CAF4113847.1"/>
    </source>
</evidence>
<comment type="caution">
    <text evidence="2">The sequence shown here is derived from an EMBL/GenBank/DDBJ whole genome shotgun (WGS) entry which is preliminary data.</text>
</comment>
<feature type="compositionally biased region" description="Basic and acidic residues" evidence="1">
    <location>
        <begin position="406"/>
        <end position="419"/>
    </location>
</feature>
<feature type="compositionally biased region" description="Polar residues" evidence="1">
    <location>
        <begin position="395"/>
        <end position="405"/>
    </location>
</feature>
<dbReference type="Proteomes" id="UP000663881">
    <property type="component" value="Unassembled WGS sequence"/>
</dbReference>
<proteinExistence type="predicted"/>
<evidence type="ECO:0000256" key="1">
    <source>
        <dbReference type="SAM" id="MobiDB-lite"/>
    </source>
</evidence>
<feature type="region of interest" description="Disordered" evidence="1">
    <location>
        <begin position="370"/>
        <end position="438"/>
    </location>
</feature>
<gene>
    <name evidence="2" type="ORF">OKA104_LOCUS36359</name>
</gene>
<sequence>MAIFKPIDYPSHTQFDNIGTAIVKLLKLPVTKQNITIWKDALQTKLKRKRTEHRDNSIVEEYQLKYSRSGSGRPVKRQLGETAQRDRYKQMIVVSFDNELSNEIQTKSEQLRDTTDIDINTQLELWRETLPYRRKLVRDRSTVDILKDFPCYSNSVFVFEEVKMLTKIDLNAAIRRQAPILLDKIVKTPIDTASIIFTFFEPFTPYPTLVCVNDLIHVYVDFHLIVSTNSPDDALALLVSMYTIFELSFNKKSRTIRLIYSVLHGDKRFLPNSIRIFIKENNIDIYSEQQQQSSLNSSNSMSNISTTVINEFQESQSHVQITEQCNSLDGRDLSIVTQTTEENDSMDIVDSSLRTFNNTNECNNLVEVASSSDLNSQQNTTQQRKRPKRNRNIDIDNNSCSFDAEQSQHKIDSQKHKPLTDLTNSSSNTHQSKRQRRI</sequence>
<accession>A0A819VTU7</accession>
<evidence type="ECO:0000313" key="3">
    <source>
        <dbReference type="Proteomes" id="UP000663881"/>
    </source>
</evidence>
<feature type="compositionally biased region" description="Polar residues" evidence="1">
    <location>
        <begin position="370"/>
        <end position="382"/>
    </location>
</feature>
<dbReference type="EMBL" id="CAJOAY010005619">
    <property type="protein sequence ID" value="CAF4113847.1"/>
    <property type="molecule type" value="Genomic_DNA"/>
</dbReference>
<protein>
    <submittedName>
        <fullName evidence="2">Uncharacterized protein</fullName>
    </submittedName>
</protein>